<dbReference type="SUPFAM" id="SSF53098">
    <property type="entry name" value="Ribonuclease H-like"/>
    <property type="match status" value="1"/>
</dbReference>
<evidence type="ECO:0000256" key="3">
    <source>
        <dbReference type="ARBA" id="ARBA00022578"/>
    </source>
</evidence>
<dbReference type="PANTHER" id="PTHR10948">
    <property type="entry name" value="TRANSPOSASE"/>
    <property type="match status" value="1"/>
</dbReference>
<keyword evidence="4" id="KW-0238">DNA-binding</keyword>
<protein>
    <submittedName>
        <fullName evidence="7">Integrase</fullName>
    </submittedName>
</protein>
<dbReference type="InterPro" id="IPR012337">
    <property type="entry name" value="RNaseH-like_sf"/>
</dbReference>
<dbReference type="KEGG" id="aab:A4R43_19015"/>
<dbReference type="InterPro" id="IPR001598">
    <property type="entry name" value="Transposase_IS30_CS"/>
</dbReference>
<reference evidence="7 8" key="1">
    <citation type="submission" date="2016-04" db="EMBL/GenBank/DDBJ databases">
        <title>Complete genome sequence and analysis of deep-sea sediment isolate, Amycolatopsis sp. WP1.</title>
        <authorList>
            <person name="Wang H."/>
            <person name="Chen S."/>
            <person name="Wu Q."/>
        </authorList>
    </citation>
    <scope>NUCLEOTIDE SEQUENCE [LARGE SCALE GENOMIC DNA]</scope>
    <source>
        <strain evidence="7 8">WP1</strain>
    </source>
</reference>
<dbReference type="AlphaFoldDB" id="A0A344LKP5"/>
<evidence type="ECO:0000256" key="2">
    <source>
        <dbReference type="ARBA" id="ARBA00006363"/>
    </source>
</evidence>
<gene>
    <name evidence="7" type="ORF">A4R43_19015</name>
</gene>
<keyword evidence="5" id="KW-0233">DNA recombination</keyword>
<comment type="function">
    <text evidence="1">Required for the transposition of the insertion element.</text>
</comment>
<organism evidence="7 8">
    <name type="scientific">Amycolatopsis albispora</name>
    <dbReference type="NCBI Taxonomy" id="1804986"/>
    <lineage>
        <taxon>Bacteria</taxon>
        <taxon>Bacillati</taxon>
        <taxon>Actinomycetota</taxon>
        <taxon>Actinomycetes</taxon>
        <taxon>Pseudonocardiales</taxon>
        <taxon>Pseudonocardiaceae</taxon>
        <taxon>Amycolatopsis</taxon>
    </lineage>
</organism>
<name>A0A344LKP5_9PSEU</name>
<comment type="similarity">
    <text evidence="2">Belongs to the transposase IS30 family.</text>
</comment>
<dbReference type="InterPro" id="IPR051917">
    <property type="entry name" value="Transposase-Integrase"/>
</dbReference>
<dbReference type="Proteomes" id="UP000250434">
    <property type="component" value="Chromosome"/>
</dbReference>
<dbReference type="InterPro" id="IPR025246">
    <property type="entry name" value="IS30-like_HTH"/>
</dbReference>
<dbReference type="Gene3D" id="3.30.420.10">
    <property type="entry name" value="Ribonuclease H-like superfamily/Ribonuclease H"/>
    <property type="match status" value="1"/>
</dbReference>
<dbReference type="GO" id="GO:0006313">
    <property type="term" value="P:DNA transposition"/>
    <property type="evidence" value="ECO:0007669"/>
    <property type="project" value="InterPro"/>
</dbReference>
<dbReference type="GO" id="GO:0003677">
    <property type="term" value="F:DNA binding"/>
    <property type="evidence" value="ECO:0007669"/>
    <property type="project" value="UniProtKB-KW"/>
</dbReference>
<dbReference type="InterPro" id="IPR036397">
    <property type="entry name" value="RNaseH_sf"/>
</dbReference>
<sequence length="331" mass="36605">MSLAEREEISRGLCAGWSLRRIARGLGRAASTVSREVARHGGPVAYRAVVADSAARVRARRPKPVKLAVDARLRAWVQTRLEKRWSPGQIAAARKLAFADQPERWVSHETIYQAIYVQSRGALRRELAACLRTGRALRRPRGQARRHLPPRLPSPIPISARPAEAADRAVPGHWEGDLILGAGNSSAIGTLVERSTRFVLLLHLPHGHTAEHVRDAMIATITTLPAQLRRSLTWDRGNEMARHAEITLATDMAIYFCDPHSPWQRGTNENTNGLLRQYFPKGTDLTRHTADDLAAVAAELNERPRHTLGWLTPAQSLNRVLSGQSPVATTA</sequence>
<dbReference type="PROSITE" id="PS01043">
    <property type="entry name" value="TRANSPOSASE_IS30"/>
    <property type="match status" value="1"/>
</dbReference>
<keyword evidence="8" id="KW-1185">Reference proteome</keyword>
<dbReference type="InterPro" id="IPR001584">
    <property type="entry name" value="Integrase_cat-core"/>
</dbReference>
<keyword evidence="3" id="KW-0815">Transposition</keyword>
<accession>A0A344LKP5</accession>
<dbReference type="EMBL" id="CP015163">
    <property type="protein sequence ID" value="AXB48619.1"/>
    <property type="molecule type" value="Genomic_DNA"/>
</dbReference>
<evidence type="ECO:0000256" key="1">
    <source>
        <dbReference type="ARBA" id="ARBA00002190"/>
    </source>
</evidence>
<dbReference type="GO" id="GO:0004803">
    <property type="term" value="F:transposase activity"/>
    <property type="evidence" value="ECO:0007669"/>
    <property type="project" value="InterPro"/>
</dbReference>
<evidence type="ECO:0000259" key="6">
    <source>
        <dbReference type="PROSITE" id="PS50994"/>
    </source>
</evidence>
<dbReference type="GO" id="GO:0015074">
    <property type="term" value="P:DNA integration"/>
    <property type="evidence" value="ECO:0007669"/>
    <property type="project" value="InterPro"/>
</dbReference>
<dbReference type="Pfam" id="PF13936">
    <property type="entry name" value="HTH_38"/>
    <property type="match status" value="1"/>
</dbReference>
<evidence type="ECO:0000256" key="5">
    <source>
        <dbReference type="ARBA" id="ARBA00023172"/>
    </source>
</evidence>
<evidence type="ECO:0000313" key="7">
    <source>
        <dbReference type="EMBL" id="AXB48619.1"/>
    </source>
</evidence>
<feature type="domain" description="Integrase catalytic" evidence="6">
    <location>
        <begin position="158"/>
        <end position="321"/>
    </location>
</feature>
<evidence type="ECO:0000313" key="8">
    <source>
        <dbReference type="Proteomes" id="UP000250434"/>
    </source>
</evidence>
<dbReference type="NCBIfam" id="NF033563">
    <property type="entry name" value="transpos_IS30"/>
    <property type="match status" value="1"/>
</dbReference>
<dbReference type="GO" id="GO:0005829">
    <property type="term" value="C:cytosol"/>
    <property type="evidence" value="ECO:0007669"/>
    <property type="project" value="TreeGrafter"/>
</dbReference>
<proteinExistence type="inferred from homology"/>
<dbReference type="Pfam" id="PF00665">
    <property type="entry name" value="rve"/>
    <property type="match status" value="1"/>
</dbReference>
<dbReference type="PANTHER" id="PTHR10948:SF23">
    <property type="entry name" value="TRANSPOSASE INSI FOR INSERTION SEQUENCE ELEMENT IS30A-RELATED"/>
    <property type="match status" value="1"/>
</dbReference>
<dbReference type="PROSITE" id="PS50994">
    <property type="entry name" value="INTEGRASE"/>
    <property type="match status" value="1"/>
</dbReference>
<evidence type="ECO:0000256" key="4">
    <source>
        <dbReference type="ARBA" id="ARBA00023125"/>
    </source>
</evidence>
<dbReference type="InterPro" id="IPR053392">
    <property type="entry name" value="Transposase_IS30-like"/>
</dbReference>